<proteinExistence type="inferred from homology"/>
<evidence type="ECO:0000256" key="1">
    <source>
        <dbReference type="ARBA" id="ARBA00008061"/>
    </source>
</evidence>
<evidence type="ECO:0000259" key="4">
    <source>
        <dbReference type="SMART" id="SM00642"/>
    </source>
</evidence>
<dbReference type="AlphaFoldDB" id="A0A7V3RDT8"/>
<protein>
    <submittedName>
        <fullName evidence="5">Alpha-amylase</fullName>
    </submittedName>
</protein>
<dbReference type="PANTHER" id="PTHR10357:SF179">
    <property type="entry name" value="NEUTRAL AND BASIC AMINO ACID TRANSPORT PROTEIN RBAT"/>
    <property type="match status" value="1"/>
</dbReference>
<dbReference type="SUPFAM" id="SSF51445">
    <property type="entry name" value="(Trans)glycosidases"/>
    <property type="match status" value="1"/>
</dbReference>
<evidence type="ECO:0000256" key="2">
    <source>
        <dbReference type="ARBA" id="ARBA00022801"/>
    </source>
</evidence>
<dbReference type="Gene3D" id="3.20.20.80">
    <property type="entry name" value="Glycosidases"/>
    <property type="match status" value="2"/>
</dbReference>
<name>A0A7V3RDT8_9BACT</name>
<dbReference type="GO" id="GO:0004556">
    <property type="term" value="F:alpha-amylase activity"/>
    <property type="evidence" value="ECO:0007669"/>
    <property type="project" value="TreeGrafter"/>
</dbReference>
<dbReference type="InterPro" id="IPR013780">
    <property type="entry name" value="Glyco_hydro_b"/>
</dbReference>
<dbReference type="Gene3D" id="3.90.400.10">
    <property type="entry name" value="Oligo-1,6-glucosidase, Domain 2"/>
    <property type="match status" value="1"/>
</dbReference>
<dbReference type="FunFam" id="3.90.400.10:FF:000002">
    <property type="entry name" value="Sucrose isomerase"/>
    <property type="match status" value="1"/>
</dbReference>
<dbReference type="Gene3D" id="2.60.40.1180">
    <property type="entry name" value="Golgi alpha-mannosidase II"/>
    <property type="match status" value="1"/>
</dbReference>
<dbReference type="InterPro" id="IPR045857">
    <property type="entry name" value="O16G_dom_2"/>
</dbReference>
<sequence>MEWWKEGTFYQIYPRSFKDSNGDGIGDLKGITEKLDYFEWLGIDALWICPFFKSPMADFGYDISDYTGVDPLFGTIDDFKELLNEAHERKLKIVIDQVYNHTSDEHPWFVESRSSKNNSKADWYIWREPKADGSLPNNWISLFSGDKEESVWTWDENRRQYYLHLFAKEQPDLNWQNEDLRKAIYDSMKFWLDMGVDGFRFDAASQFYKDIDRDVIEGPQVKKSLFESVRDQYYWDPFTARPETLLEVEKLRNIMDSYKDKVSVGEISSDMGLCLYLFFTLPKRFNIAFNIDFLEKLSMNPQKIKELAEPLDELFGTRAWPSYVTGNHDNRRIVSRMTDGTEMDSDEKSMVSKLFATLLLTLRGTPFIYYGEEIGMEDTVIPYERVMDPWGKALWPKKGRDPSRTPMQWNYSKYAGFSTVEPWLPVNENKSNINVESEMKDPSSVLNFYRALLKIRRSYRALTIGKIDFLEANEDLLIYKREDSGKPIFVILNFKDVRKNFSKFDISGNILLSSEGRKGSVSSKVDLYPFESLVVEGR</sequence>
<evidence type="ECO:0000313" key="5">
    <source>
        <dbReference type="EMBL" id="HGE74780.1"/>
    </source>
</evidence>
<feature type="domain" description="Glycosyl hydrolase family 13 catalytic" evidence="4">
    <location>
        <begin position="11"/>
        <end position="404"/>
    </location>
</feature>
<comment type="caution">
    <text evidence="5">The sequence shown here is derived from an EMBL/GenBank/DDBJ whole genome shotgun (WGS) entry which is preliminary data.</text>
</comment>
<evidence type="ECO:0000256" key="3">
    <source>
        <dbReference type="ARBA" id="ARBA00023295"/>
    </source>
</evidence>
<keyword evidence="3" id="KW-0326">Glycosidase</keyword>
<reference evidence="5" key="1">
    <citation type="journal article" date="2020" name="mSystems">
        <title>Genome- and Community-Level Interaction Insights into Carbon Utilization and Element Cycling Functions of Hydrothermarchaeota in Hydrothermal Sediment.</title>
        <authorList>
            <person name="Zhou Z."/>
            <person name="Liu Y."/>
            <person name="Xu W."/>
            <person name="Pan J."/>
            <person name="Luo Z.H."/>
            <person name="Li M."/>
        </authorList>
    </citation>
    <scope>NUCLEOTIDE SEQUENCE [LARGE SCALE GENOMIC DNA]</scope>
    <source>
        <strain evidence="5">SpSt-966</strain>
    </source>
</reference>
<dbReference type="InterPro" id="IPR006047">
    <property type="entry name" value="GH13_cat_dom"/>
</dbReference>
<dbReference type="Pfam" id="PF00128">
    <property type="entry name" value="Alpha-amylase"/>
    <property type="match status" value="1"/>
</dbReference>
<organism evidence="5">
    <name type="scientific">Mesoaciditoga lauensis</name>
    <dbReference type="NCBI Taxonomy" id="1495039"/>
    <lineage>
        <taxon>Bacteria</taxon>
        <taxon>Thermotogati</taxon>
        <taxon>Thermotogota</taxon>
        <taxon>Thermotogae</taxon>
        <taxon>Mesoaciditogales</taxon>
        <taxon>Mesoaciditogaceae</taxon>
        <taxon>Mesoaciditoga</taxon>
    </lineage>
</organism>
<dbReference type="PANTHER" id="PTHR10357">
    <property type="entry name" value="ALPHA-AMYLASE FAMILY MEMBER"/>
    <property type="match status" value="1"/>
</dbReference>
<accession>A0A7V3RDT8</accession>
<dbReference type="InterPro" id="IPR017853">
    <property type="entry name" value="GH"/>
</dbReference>
<dbReference type="EMBL" id="DTPE01000065">
    <property type="protein sequence ID" value="HGE74780.1"/>
    <property type="molecule type" value="Genomic_DNA"/>
</dbReference>
<comment type="similarity">
    <text evidence="1">Belongs to the glycosyl hydrolase 13 family.</text>
</comment>
<keyword evidence="2" id="KW-0378">Hydrolase</keyword>
<gene>
    <name evidence="5" type="ORF">ENX73_01480</name>
</gene>
<dbReference type="SMART" id="SM00642">
    <property type="entry name" value="Aamy"/>
    <property type="match status" value="1"/>
</dbReference>
<dbReference type="GO" id="GO:0009313">
    <property type="term" value="P:oligosaccharide catabolic process"/>
    <property type="evidence" value="ECO:0007669"/>
    <property type="project" value="TreeGrafter"/>
</dbReference>